<dbReference type="KEGG" id="auh:AWM75_04430"/>
<keyword evidence="6" id="KW-0326">Glycosidase</keyword>
<proteinExistence type="inferred from homology"/>
<dbReference type="PANTHER" id="PTHR43447">
    <property type="entry name" value="ALPHA-AMYLASE"/>
    <property type="match status" value="1"/>
</dbReference>
<evidence type="ECO:0000256" key="7">
    <source>
        <dbReference type="RuleBase" id="RU003615"/>
    </source>
</evidence>
<dbReference type="NCBIfam" id="NF006968">
    <property type="entry name" value="PRK09441.1-1"/>
    <property type="match status" value="1"/>
</dbReference>
<keyword evidence="9" id="KW-1185">Reference proteome</keyword>
<dbReference type="Gene3D" id="2.60.40.1180">
    <property type="entry name" value="Golgi alpha-mannosidase II"/>
    <property type="match status" value="1"/>
</dbReference>
<dbReference type="InterPro" id="IPR006046">
    <property type="entry name" value="Alpha_amylase"/>
</dbReference>
<dbReference type="InterPro" id="IPR006047">
    <property type="entry name" value="GH13_cat_dom"/>
</dbReference>
<dbReference type="GO" id="GO:0004556">
    <property type="term" value="F:alpha-amylase activity"/>
    <property type="evidence" value="ECO:0007669"/>
    <property type="project" value="InterPro"/>
</dbReference>
<dbReference type="GO" id="GO:0005509">
    <property type="term" value="F:calcium ion binding"/>
    <property type="evidence" value="ECO:0007669"/>
    <property type="project" value="InterPro"/>
</dbReference>
<sequence length="485" mass="55500">MTNGTLIQYFEFDLPDDGKHWQNTAEDAKHLADIGFSHIWLPPATKGTGTNDTGYGVYDLYDLGEFDQKGAQRTKYGTKEEYLNAIKALQEQGISVLADVVLNHRMGADELEKFPAYEMDPNDRNKVIEEAHEIEAWTHFTFPGRQGKYSDFEWRWYHFSGVDYDQSRDKSGIYMVAGEGKGWADNENVDNEKANYDYLMGADVDYDREDTVEEIKKWTKWFLETTGVDGFRFDAVKHIDDGFIESIAKVASEVNEDFYAIGEYWKYHYHDLENYLKDTDYQLDLFDVMLHFHFKEASEAGANYDMAKLLDNTLLTLKPQQAVTFVDNHDTQLGQSLASWVQPWFKPIAYGIILMHKEGLPCVFYGDYYGLSQVDEENGYQADIDKMMTLRTERAYGDQEDYFDHGNCVGFSRLGDADHPDGLALLCSNGDAGFKKMYVGQDKAGQVWIDYLAYSDQEVTIDDSGYGEFSCPAGGISIWTQNNLK</sequence>
<evidence type="ECO:0000256" key="5">
    <source>
        <dbReference type="ARBA" id="ARBA00023277"/>
    </source>
</evidence>
<dbReference type="RefSeq" id="WP_067978741.1">
    <property type="nucleotide sequence ID" value="NZ_CP014163.1"/>
</dbReference>
<dbReference type="SMART" id="SM00642">
    <property type="entry name" value="Aamy"/>
    <property type="match status" value="1"/>
</dbReference>
<comment type="cofactor">
    <cofactor evidence="1">
        <name>Ca(2+)</name>
        <dbReference type="ChEBI" id="CHEBI:29108"/>
    </cofactor>
</comment>
<dbReference type="Proteomes" id="UP000062260">
    <property type="component" value="Chromosome"/>
</dbReference>
<dbReference type="Pfam" id="PF00128">
    <property type="entry name" value="Alpha-amylase"/>
    <property type="match status" value="1"/>
</dbReference>
<dbReference type="Gene3D" id="3.20.20.80">
    <property type="entry name" value="Glycosidases"/>
    <property type="match status" value="1"/>
</dbReference>
<dbReference type="PIRSF" id="PIRSF001021">
    <property type="entry name" value="Alph-amls_thrmst"/>
    <property type="match status" value="1"/>
</dbReference>
<dbReference type="InterPro" id="IPR017853">
    <property type="entry name" value="GH"/>
</dbReference>
<dbReference type="CDD" id="cd11318">
    <property type="entry name" value="AmyAc_bac_fung_AmyA"/>
    <property type="match status" value="1"/>
</dbReference>
<evidence type="ECO:0000256" key="3">
    <source>
        <dbReference type="ARBA" id="ARBA00022723"/>
    </source>
</evidence>
<keyword evidence="4" id="KW-0378">Hydrolase</keyword>
<keyword evidence="3" id="KW-0479">Metal-binding</keyword>
<organism evidence="8 9">
    <name type="scientific">Aerococcus urinaehominis</name>
    <dbReference type="NCBI Taxonomy" id="128944"/>
    <lineage>
        <taxon>Bacteria</taxon>
        <taxon>Bacillati</taxon>
        <taxon>Bacillota</taxon>
        <taxon>Bacilli</taxon>
        <taxon>Lactobacillales</taxon>
        <taxon>Aerococcaceae</taxon>
        <taxon>Aerococcus</taxon>
    </lineage>
</organism>
<dbReference type="Gene3D" id="2.40.30.140">
    <property type="match status" value="1"/>
</dbReference>
<gene>
    <name evidence="8" type="ORF">AWM75_04430</name>
</gene>
<dbReference type="PRINTS" id="PR00110">
    <property type="entry name" value="ALPHAAMYLASE"/>
</dbReference>
<dbReference type="AlphaFoldDB" id="A0A120IAV9"/>
<evidence type="ECO:0000256" key="1">
    <source>
        <dbReference type="ARBA" id="ARBA00001913"/>
    </source>
</evidence>
<evidence type="ECO:0000256" key="2">
    <source>
        <dbReference type="ARBA" id="ARBA00008061"/>
    </source>
</evidence>
<dbReference type="EMBL" id="CP014163">
    <property type="protein sequence ID" value="AMB99293.1"/>
    <property type="molecule type" value="Genomic_DNA"/>
</dbReference>
<accession>A0A120IAV9</accession>
<reference evidence="8 9" key="1">
    <citation type="journal article" date="2016" name="Genome Announc.">
        <title>Complete Genome Sequences of Aerococcus christensenii CCUG 28831T, Aerococcus sanguinicola CCUG 43001T, Aerococcus urinae CCUG 36881T, Aerococcus urinaeequi CCUG 28094T, Aerococcus urinaehominis CCUG 42038 BT, and Aerococcus viridans CCUG 4311T.</title>
        <authorList>
            <person name="Carkaci D."/>
            <person name="Dargis R."/>
            <person name="Nielsen X.C."/>
            <person name="Skovgaard O."/>
            <person name="Fuursted K."/>
            <person name="Christensen J.J."/>
        </authorList>
    </citation>
    <scope>NUCLEOTIDE SEQUENCE [LARGE SCALE GENOMIC DNA]</scope>
    <source>
        <strain evidence="8 9">CCUG42038B</strain>
    </source>
</reference>
<keyword evidence="5" id="KW-0119">Carbohydrate metabolism</keyword>
<dbReference type="InterPro" id="IPR015237">
    <property type="entry name" value="Alpha-amylase_C_pro"/>
</dbReference>
<comment type="similarity">
    <text evidence="2 7">Belongs to the glycosyl hydrolase 13 family.</text>
</comment>
<dbReference type="OrthoDB" id="9805159at2"/>
<dbReference type="SUPFAM" id="SSF51445">
    <property type="entry name" value="(Trans)glycosidases"/>
    <property type="match status" value="1"/>
</dbReference>
<dbReference type="SUPFAM" id="SSF51011">
    <property type="entry name" value="Glycosyl hydrolase domain"/>
    <property type="match status" value="1"/>
</dbReference>
<dbReference type="GO" id="GO:0005975">
    <property type="term" value="P:carbohydrate metabolic process"/>
    <property type="evidence" value="ECO:0007669"/>
    <property type="project" value="InterPro"/>
</dbReference>
<dbReference type="Pfam" id="PF09154">
    <property type="entry name" value="Alpha-amy_C_pro"/>
    <property type="match status" value="1"/>
</dbReference>
<evidence type="ECO:0000313" key="8">
    <source>
        <dbReference type="EMBL" id="AMB99293.1"/>
    </source>
</evidence>
<protein>
    <submittedName>
        <fullName evidence="8">Alpha-amylase</fullName>
    </submittedName>
</protein>
<dbReference type="NCBIfam" id="NF006969">
    <property type="entry name" value="PRK09441.1-2"/>
    <property type="match status" value="1"/>
</dbReference>
<reference evidence="9" key="2">
    <citation type="submission" date="2016-01" db="EMBL/GenBank/DDBJ databases">
        <title>Six Aerococcus type strain genome sequencing and assembly using PacBio and Illumina Hiseq.</title>
        <authorList>
            <person name="Carkaci D."/>
            <person name="Dargis R."/>
            <person name="Nielsen X.C."/>
            <person name="Skovgaard O."/>
            <person name="Fuursted K."/>
            <person name="Christensen J.J."/>
        </authorList>
    </citation>
    <scope>NUCLEOTIDE SEQUENCE [LARGE SCALE GENOMIC DNA]</scope>
    <source>
        <strain evidence="9">CCUG42038B</strain>
    </source>
</reference>
<name>A0A120IAV9_9LACT</name>
<evidence type="ECO:0000256" key="6">
    <source>
        <dbReference type="ARBA" id="ARBA00023295"/>
    </source>
</evidence>
<evidence type="ECO:0000313" key="9">
    <source>
        <dbReference type="Proteomes" id="UP000062260"/>
    </source>
</evidence>
<dbReference type="InterPro" id="IPR013780">
    <property type="entry name" value="Glyco_hydro_b"/>
</dbReference>
<evidence type="ECO:0000256" key="4">
    <source>
        <dbReference type="ARBA" id="ARBA00022801"/>
    </source>
</evidence>
<dbReference type="STRING" id="128944.AWM75_04430"/>
<dbReference type="InterPro" id="IPR013776">
    <property type="entry name" value="A-amylase_thermo"/>
</dbReference>